<evidence type="ECO:0000256" key="1">
    <source>
        <dbReference type="SAM" id="MobiDB-lite"/>
    </source>
</evidence>
<dbReference type="EMBL" id="CP002994">
    <property type="protein sequence ID" value="AEM87084.1"/>
    <property type="molecule type" value="Genomic_DNA"/>
</dbReference>
<dbReference type="HOGENOM" id="CLU_2720766_0_0_11"/>
<name>G2P7C4_STRV4</name>
<sequence length="72" mass="7582">MKVRMKATISGTRDGEPWPQRGGVVDLPKEEAEHLIGAGLAENAANGELVEETATVKAAPETATPKRGRSAK</sequence>
<protein>
    <submittedName>
        <fullName evidence="2">Uncharacterized protein</fullName>
    </submittedName>
</protein>
<evidence type="ECO:0000313" key="2">
    <source>
        <dbReference type="EMBL" id="AEM87084.1"/>
    </source>
</evidence>
<accession>G2P7C4</accession>
<dbReference type="eggNOG" id="ENOG5031YGS">
    <property type="taxonomic scope" value="Bacteria"/>
</dbReference>
<keyword evidence="3" id="KW-1185">Reference proteome</keyword>
<organism evidence="2 3">
    <name type="scientific">Streptomyces violaceusniger (strain Tu 4113)</name>
    <dbReference type="NCBI Taxonomy" id="653045"/>
    <lineage>
        <taxon>Bacteria</taxon>
        <taxon>Bacillati</taxon>
        <taxon>Actinomycetota</taxon>
        <taxon>Actinomycetes</taxon>
        <taxon>Kitasatosporales</taxon>
        <taxon>Streptomycetaceae</taxon>
        <taxon>Streptomyces</taxon>
        <taxon>Streptomyces violaceusniger group</taxon>
    </lineage>
</organism>
<dbReference type="Proteomes" id="UP000008703">
    <property type="component" value="Chromosome"/>
</dbReference>
<dbReference type="AlphaFoldDB" id="G2P7C4"/>
<reference evidence="2" key="1">
    <citation type="submission" date="2011-08" db="EMBL/GenBank/DDBJ databases">
        <title>Complete sequence of chromosome of Streptomyces violaceusniger Tu 4113.</title>
        <authorList>
            <consortium name="US DOE Joint Genome Institute"/>
            <person name="Lucas S."/>
            <person name="Han J."/>
            <person name="Lapidus A."/>
            <person name="Cheng J.-F."/>
            <person name="Goodwin L."/>
            <person name="Pitluck S."/>
            <person name="Peters L."/>
            <person name="Ivanova N."/>
            <person name="Daligault H."/>
            <person name="Detter J.C."/>
            <person name="Han C."/>
            <person name="Tapia R."/>
            <person name="Land M."/>
            <person name="Hauser L."/>
            <person name="Kyrpides N."/>
            <person name="Ivanova N."/>
            <person name="Pagani I."/>
            <person name="Hagen A."/>
            <person name="Katz L."/>
            <person name="Fiedler H.-P."/>
            <person name="Keasling J."/>
            <person name="Fortman J."/>
            <person name="Woyke T."/>
        </authorList>
    </citation>
    <scope>NUCLEOTIDE SEQUENCE [LARGE SCALE GENOMIC DNA]</scope>
    <source>
        <strain evidence="2">Tu 4113</strain>
    </source>
</reference>
<dbReference type="KEGG" id="svl:Strvi_7749"/>
<dbReference type="RefSeq" id="WP_014060554.1">
    <property type="nucleotide sequence ID" value="NC_015957.1"/>
</dbReference>
<gene>
    <name evidence="2" type="ORF">Strvi_7749</name>
</gene>
<feature type="region of interest" description="Disordered" evidence="1">
    <location>
        <begin position="1"/>
        <end position="24"/>
    </location>
</feature>
<proteinExistence type="predicted"/>
<evidence type="ECO:0000313" key="3">
    <source>
        <dbReference type="Proteomes" id="UP000008703"/>
    </source>
</evidence>